<reference evidence="7 8" key="1">
    <citation type="submission" date="2020-08" db="EMBL/GenBank/DDBJ databases">
        <title>Genomic Encyclopedia of Type Strains, Phase IV (KMG-IV): sequencing the most valuable type-strain genomes for metagenomic binning, comparative biology and taxonomic classification.</title>
        <authorList>
            <person name="Goeker M."/>
        </authorList>
    </citation>
    <scope>NUCLEOTIDE SEQUENCE [LARGE SCALE GENOMIC DNA]</scope>
    <source>
        <strain evidence="7 8">DSM 17976</strain>
    </source>
</reference>
<dbReference type="AlphaFoldDB" id="A0A7W5ZTD4"/>
<feature type="transmembrane region" description="Helical" evidence="5">
    <location>
        <begin position="7"/>
        <end position="24"/>
    </location>
</feature>
<comment type="caution">
    <text evidence="7">The sequence shown here is derived from an EMBL/GenBank/DDBJ whole genome shotgun (WGS) entry which is preliminary data.</text>
</comment>
<organism evidence="7 8">
    <name type="scientific">Runella defluvii</name>
    <dbReference type="NCBI Taxonomy" id="370973"/>
    <lineage>
        <taxon>Bacteria</taxon>
        <taxon>Pseudomonadati</taxon>
        <taxon>Bacteroidota</taxon>
        <taxon>Cytophagia</taxon>
        <taxon>Cytophagales</taxon>
        <taxon>Spirosomataceae</taxon>
        <taxon>Runella</taxon>
    </lineage>
</organism>
<feature type="transmembrane region" description="Helical" evidence="5">
    <location>
        <begin position="155"/>
        <end position="175"/>
    </location>
</feature>
<gene>
    <name evidence="7" type="ORF">FHS57_005427</name>
</gene>
<dbReference type="RefSeq" id="WP_183979051.1">
    <property type="nucleotide sequence ID" value="NZ_JACIBY010000017.1"/>
</dbReference>
<feature type="transmembrane region" description="Helical" evidence="5">
    <location>
        <begin position="125"/>
        <end position="143"/>
    </location>
</feature>
<evidence type="ECO:0000256" key="5">
    <source>
        <dbReference type="SAM" id="Phobius"/>
    </source>
</evidence>
<feature type="domain" description="Methylamine utilisation protein MauE" evidence="6">
    <location>
        <begin position="1"/>
        <end position="143"/>
    </location>
</feature>
<proteinExistence type="predicted"/>
<feature type="transmembrane region" description="Helical" evidence="5">
    <location>
        <begin position="51"/>
        <end position="79"/>
    </location>
</feature>
<dbReference type="Proteomes" id="UP000541352">
    <property type="component" value="Unassembled WGS sequence"/>
</dbReference>
<dbReference type="GO" id="GO:0030416">
    <property type="term" value="P:methylamine metabolic process"/>
    <property type="evidence" value="ECO:0007669"/>
    <property type="project" value="InterPro"/>
</dbReference>
<accession>A0A7W5ZTD4</accession>
<dbReference type="NCBIfam" id="NF045576">
    <property type="entry name" value="BT_3928_fam"/>
    <property type="match status" value="1"/>
</dbReference>
<keyword evidence="4 5" id="KW-0472">Membrane</keyword>
<evidence type="ECO:0000256" key="4">
    <source>
        <dbReference type="ARBA" id="ARBA00023136"/>
    </source>
</evidence>
<keyword evidence="3 5" id="KW-1133">Transmembrane helix</keyword>
<keyword evidence="8" id="KW-1185">Reference proteome</keyword>
<feature type="transmembrane region" description="Helical" evidence="5">
    <location>
        <begin position="86"/>
        <end position="105"/>
    </location>
</feature>
<evidence type="ECO:0000256" key="3">
    <source>
        <dbReference type="ARBA" id="ARBA00022989"/>
    </source>
</evidence>
<dbReference type="Pfam" id="PF07291">
    <property type="entry name" value="MauE"/>
    <property type="match status" value="1"/>
</dbReference>
<evidence type="ECO:0000313" key="8">
    <source>
        <dbReference type="Proteomes" id="UP000541352"/>
    </source>
</evidence>
<evidence type="ECO:0000259" key="6">
    <source>
        <dbReference type="Pfam" id="PF07291"/>
    </source>
</evidence>
<sequence length="362" mass="41142">MKILAHIVRFLVGGIFIFSGLVKLNDPVGTQIKLEEYFEVFATDMSFMHDFWMALVPLALYLSVLMCAAEVILGVALLASWRLKQVNWILLALIVFFTFLTFYSAYFNKVTDCGCFGDFLKLKPWTSFTKDIVLLVLIIFLIWQSKVFRSLPTGSLVAFSAIFSIALAIYAIRYLPPVDFLPYKIGNNIPQLMQPSEPLRYKYIMEKDGKTEEFEKFPTDTTYKYKEMVLINESAKPKITDYKVWNNEGDFTQETFTGKKLIIIIKNGPDLNVASLAEIRSLINSLKGTGVESLILTSNSDAEIQEIRKAYALDIPYYSADGTVLKTISRSNPGIWLMNNGTVKGKWHYNTTPEKEEVLGKL</sequence>
<keyword evidence="2 5" id="KW-0812">Transmembrane</keyword>
<evidence type="ECO:0000256" key="2">
    <source>
        <dbReference type="ARBA" id="ARBA00022692"/>
    </source>
</evidence>
<evidence type="ECO:0000256" key="1">
    <source>
        <dbReference type="ARBA" id="ARBA00004141"/>
    </source>
</evidence>
<dbReference type="GO" id="GO:0016020">
    <property type="term" value="C:membrane"/>
    <property type="evidence" value="ECO:0007669"/>
    <property type="project" value="UniProtKB-SubCell"/>
</dbReference>
<dbReference type="EMBL" id="JACIBY010000017">
    <property type="protein sequence ID" value="MBB3841399.1"/>
    <property type="molecule type" value="Genomic_DNA"/>
</dbReference>
<protein>
    <submittedName>
        <fullName evidence="7">Putative membrane protein YphA (DoxX/SURF4 family)</fullName>
    </submittedName>
</protein>
<dbReference type="InterPro" id="IPR009908">
    <property type="entry name" value="Methylamine_util_MauE"/>
</dbReference>
<name>A0A7W5ZTD4_9BACT</name>
<comment type="subcellular location">
    <subcellularLocation>
        <location evidence="1">Membrane</location>
        <topology evidence="1">Multi-pass membrane protein</topology>
    </subcellularLocation>
</comment>
<evidence type="ECO:0000313" key="7">
    <source>
        <dbReference type="EMBL" id="MBB3841399.1"/>
    </source>
</evidence>